<dbReference type="HOGENOM" id="CLU_184678_0_0_1"/>
<proteinExistence type="predicted"/>
<reference evidence="3 4" key="1">
    <citation type="submission" date="2014-04" db="EMBL/GenBank/DDBJ databases">
        <authorList>
            <consortium name="DOE Joint Genome Institute"/>
            <person name="Kuo A."/>
            <person name="Girlanda M."/>
            <person name="Perotto S."/>
            <person name="Kohler A."/>
            <person name="Nagy L.G."/>
            <person name="Floudas D."/>
            <person name="Copeland A."/>
            <person name="Barry K.W."/>
            <person name="Cichocki N."/>
            <person name="Veneault-Fourrey C."/>
            <person name="LaButti K."/>
            <person name="Lindquist E.A."/>
            <person name="Lipzen A."/>
            <person name="Lundell T."/>
            <person name="Morin E."/>
            <person name="Murat C."/>
            <person name="Sun H."/>
            <person name="Tunlid A."/>
            <person name="Henrissat B."/>
            <person name="Grigoriev I.V."/>
            <person name="Hibbett D.S."/>
            <person name="Martin F."/>
            <person name="Nordberg H.P."/>
            <person name="Cantor M.N."/>
            <person name="Hua S.X."/>
        </authorList>
    </citation>
    <scope>NUCLEOTIDE SEQUENCE [LARGE SCALE GENOMIC DNA]</scope>
    <source>
        <strain evidence="3 4">MUT 4182</strain>
    </source>
</reference>
<dbReference type="GO" id="GO:0003723">
    <property type="term" value="F:RNA binding"/>
    <property type="evidence" value="ECO:0007669"/>
    <property type="project" value="UniProtKB-KW"/>
</dbReference>
<name>A0A0C3QCH3_9AGAM</name>
<evidence type="ECO:0000259" key="2">
    <source>
        <dbReference type="Pfam" id="PF13865"/>
    </source>
</evidence>
<dbReference type="Proteomes" id="UP000054248">
    <property type="component" value="Unassembled WGS sequence"/>
</dbReference>
<evidence type="ECO:0000313" key="3">
    <source>
        <dbReference type="EMBL" id="KIO23091.1"/>
    </source>
</evidence>
<accession>A0A0C3QCH3</accession>
<sequence length="95" mass="9539">MMLSSGRTMKVELVLQPGQAPAPTTLSQRVAPAPAPAAKAAAPAAKKVGSSIAKKKAALKKKKGVRQKKEPVTAADLDAQMEDYTAAGAAAASAA</sequence>
<keyword evidence="4" id="KW-1185">Reference proteome</keyword>
<gene>
    <name evidence="3" type="ORF">M407DRAFT_113513</name>
</gene>
<dbReference type="AlphaFoldDB" id="A0A0C3QCH3"/>
<dbReference type="EMBL" id="KN823093">
    <property type="protein sequence ID" value="KIO23091.1"/>
    <property type="molecule type" value="Genomic_DNA"/>
</dbReference>
<evidence type="ECO:0000256" key="1">
    <source>
        <dbReference type="ARBA" id="ARBA00022884"/>
    </source>
</evidence>
<dbReference type="Pfam" id="PF13865">
    <property type="entry name" value="FoP_duplication"/>
    <property type="match status" value="1"/>
</dbReference>
<reference evidence="4" key="2">
    <citation type="submission" date="2015-01" db="EMBL/GenBank/DDBJ databases">
        <title>Evolutionary Origins and Diversification of the Mycorrhizal Mutualists.</title>
        <authorList>
            <consortium name="DOE Joint Genome Institute"/>
            <consortium name="Mycorrhizal Genomics Consortium"/>
            <person name="Kohler A."/>
            <person name="Kuo A."/>
            <person name="Nagy L.G."/>
            <person name="Floudas D."/>
            <person name="Copeland A."/>
            <person name="Barry K.W."/>
            <person name="Cichocki N."/>
            <person name="Veneault-Fourrey C."/>
            <person name="LaButti K."/>
            <person name="Lindquist E.A."/>
            <person name="Lipzen A."/>
            <person name="Lundell T."/>
            <person name="Morin E."/>
            <person name="Murat C."/>
            <person name="Riley R."/>
            <person name="Ohm R."/>
            <person name="Sun H."/>
            <person name="Tunlid A."/>
            <person name="Henrissat B."/>
            <person name="Grigoriev I.V."/>
            <person name="Hibbett D.S."/>
            <person name="Martin F."/>
        </authorList>
    </citation>
    <scope>NUCLEOTIDE SEQUENCE [LARGE SCALE GENOMIC DNA]</scope>
    <source>
        <strain evidence="4">MUT 4182</strain>
    </source>
</reference>
<evidence type="ECO:0000313" key="4">
    <source>
        <dbReference type="Proteomes" id="UP000054248"/>
    </source>
</evidence>
<organism evidence="3 4">
    <name type="scientific">Tulasnella calospora MUT 4182</name>
    <dbReference type="NCBI Taxonomy" id="1051891"/>
    <lineage>
        <taxon>Eukaryota</taxon>
        <taxon>Fungi</taxon>
        <taxon>Dikarya</taxon>
        <taxon>Basidiomycota</taxon>
        <taxon>Agaricomycotina</taxon>
        <taxon>Agaricomycetes</taxon>
        <taxon>Cantharellales</taxon>
        <taxon>Tulasnellaceae</taxon>
        <taxon>Tulasnella</taxon>
    </lineage>
</organism>
<dbReference type="InterPro" id="IPR025715">
    <property type="entry name" value="FoP_C"/>
</dbReference>
<feature type="domain" description="Chromatin target of PRMT1 protein C-terminal" evidence="2">
    <location>
        <begin position="54"/>
        <end position="86"/>
    </location>
</feature>
<keyword evidence="1" id="KW-0694">RNA-binding</keyword>
<protein>
    <recommendedName>
        <fullName evidence="2">Chromatin target of PRMT1 protein C-terminal domain-containing protein</fullName>
    </recommendedName>
</protein>
<dbReference type="STRING" id="1051891.A0A0C3QCH3"/>